<gene>
    <name evidence="3" type="ORF">I3517_03910</name>
</gene>
<dbReference type="Proteomes" id="UP000627573">
    <property type="component" value="Unassembled WGS sequence"/>
</dbReference>
<name>A0A8I0ZLY3_RHOER</name>
<feature type="domain" description="TTHB210-like" evidence="2">
    <location>
        <begin position="64"/>
        <end position="115"/>
    </location>
</feature>
<organism evidence="3 4">
    <name type="scientific">Rhodococcus erythropolis</name>
    <name type="common">Arthrobacter picolinophilus</name>
    <dbReference type="NCBI Taxonomy" id="1833"/>
    <lineage>
        <taxon>Bacteria</taxon>
        <taxon>Bacillati</taxon>
        <taxon>Actinomycetota</taxon>
        <taxon>Actinomycetes</taxon>
        <taxon>Mycobacteriales</taxon>
        <taxon>Nocardiaceae</taxon>
        <taxon>Rhodococcus</taxon>
        <taxon>Rhodococcus erythropolis group</taxon>
    </lineage>
</organism>
<evidence type="ECO:0000313" key="3">
    <source>
        <dbReference type="EMBL" id="MBH5141760.1"/>
    </source>
</evidence>
<reference evidence="3 4" key="1">
    <citation type="submission" date="2020-12" db="EMBL/GenBank/DDBJ databases">
        <title>Draft genome sequence of furan degrading bacterial strain FUR100.</title>
        <authorList>
            <person name="Woiski C."/>
        </authorList>
    </citation>
    <scope>NUCLEOTIDE SEQUENCE [LARGE SCALE GENOMIC DNA]</scope>
    <source>
        <strain evidence="3 4">FUR100</strain>
    </source>
</reference>
<feature type="chain" id="PRO_5039138858" evidence="1">
    <location>
        <begin position="20"/>
        <end position="276"/>
    </location>
</feature>
<dbReference type="PROSITE" id="PS51257">
    <property type="entry name" value="PROKAR_LIPOPROTEIN"/>
    <property type="match status" value="1"/>
</dbReference>
<dbReference type="RefSeq" id="WP_197940510.1">
    <property type="nucleotide sequence ID" value="NZ_JAECSB010000018.1"/>
</dbReference>
<dbReference type="CDD" id="cd11669">
    <property type="entry name" value="TTHB210-like"/>
    <property type="match status" value="1"/>
</dbReference>
<protein>
    <submittedName>
        <fullName evidence="3">DUF5602 domain-containing protein</fullName>
    </submittedName>
</protein>
<accession>A0A8I0ZLY3</accession>
<dbReference type="Pfam" id="PF18197">
    <property type="entry name" value="TTHB210-like"/>
    <property type="match status" value="1"/>
</dbReference>
<keyword evidence="1" id="KW-0732">Signal</keyword>
<proteinExistence type="predicted"/>
<keyword evidence="4" id="KW-1185">Reference proteome</keyword>
<dbReference type="InterPro" id="IPR040832">
    <property type="entry name" value="TTHB210-like_dom"/>
</dbReference>
<dbReference type="AlphaFoldDB" id="A0A8I0ZLY3"/>
<comment type="caution">
    <text evidence="3">The sequence shown here is derived from an EMBL/GenBank/DDBJ whole genome shotgun (WGS) entry which is preliminary data.</text>
</comment>
<evidence type="ECO:0000256" key="1">
    <source>
        <dbReference type="SAM" id="SignalP"/>
    </source>
</evidence>
<dbReference type="InterPro" id="IPR033786">
    <property type="entry name" value="TTHB210-like"/>
</dbReference>
<dbReference type="EMBL" id="JAECSB010000018">
    <property type="protein sequence ID" value="MBH5141760.1"/>
    <property type="molecule type" value="Genomic_DNA"/>
</dbReference>
<evidence type="ECO:0000259" key="2">
    <source>
        <dbReference type="Pfam" id="PF18197"/>
    </source>
</evidence>
<evidence type="ECO:0000313" key="4">
    <source>
        <dbReference type="Proteomes" id="UP000627573"/>
    </source>
</evidence>
<sequence length="276" mass="29833">MHAVRTAAALGISLVTALAVVGCSDASTPRAQGSENAHQHGADVLVGSETALGQGSAKTYVTVDDSGNPNEIGIRISESALEGLPDGPEATMTMLMMDLPANAPETGFDHVMLDWNPHGHDPEILFGKPHFDMHFYMTDVEHDIDPAAADFAERAAKLPEPRYVPQGYVPPPGPAAENTVPFMGMHWTDVADGAIPGSFDFTEVLLNGSWDGEFTFIEPMMTREWMLTKPAIREEVRQPASFQRTGYYPTTYSVGFDDQSGDYVIALSGLTMREAS</sequence>
<feature type="signal peptide" evidence="1">
    <location>
        <begin position="1"/>
        <end position="19"/>
    </location>
</feature>